<sequence>MSSIVEQDGQKQLDNYVKQQLRFIEDSEKQELEEVEQRVKTLSPGTLQNNGLALLNMRIASGRTGLGGKMILELERDAGFCSIPALPAHSFGTGDVVRIQESGASKSLNSADSSISWDAVVVRVRENTISLALENDDKIPDGRKRLWIFKLANRVTFEKMRSCIQQLSKISLESSTPLVSVLLGMRKSTLASEELALTYYNTDLNESQKKAVSFAVSAPELALIHGPPGTGKTHTLVEVVRQFAKLGQRVLVCGPSNLSVDNLVERLAPCGIPMVRLGHPARLLPGVVNYSLAYLSRTGNAGEVLRAISQDADALHAKISKTKSGREKREIYKSIRALNKDYKKYEDKVVRDIIARSQVVFATLHGAGSKLLSHKQFDVVIIDEASQALEAQCWIPLLQTKKAILAGDHHQLPPNVRTKGRYVSLFESLLSRYGPRVKRFLNVQYRMHEVISAFSSKSFYEGQLKPDSSVKDRLLKDLSGVEDTDLTNDALYFYDTMHEYFEDENSVSEKSVLLQMSKSNQWEAKIVCNHAASLVDAGLNPSEIAIITPYNAQATLLRNLLHERNLAIEVGSIDSVQGREKEAIIFSLVRSNDEREIGFMSEKRRLNVAITRAKRHLCVVGDAMTVRNGSDFLKSWIDYMEENAIVLAPTEDDLK</sequence>
<dbReference type="AlphaFoldDB" id="B6K4D9"/>
<keyword evidence="10" id="KW-0539">Nucleus</keyword>
<dbReference type="GO" id="GO:0016787">
    <property type="term" value="F:hydrolase activity"/>
    <property type="evidence" value="ECO:0007669"/>
    <property type="project" value="UniProtKB-KW"/>
</dbReference>
<evidence type="ECO:0000256" key="6">
    <source>
        <dbReference type="ARBA" id="ARBA00022741"/>
    </source>
</evidence>
<evidence type="ECO:0000256" key="5">
    <source>
        <dbReference type="ARBA" id="ARBA00022490"/>
    </source>
</evidence>
<dbReference type="EC" id="3.6.4.12" evidence="4"/>
<dbReference type="HOGENOM" id="CLU_001666_8_2_1"/>
<dbReference type="CDD" id="cd18808">
    <property type="entry name" value="SF1_C_Upf1"/>
    <property type="match status" value="1"/>
</dbReference>
<evidence type="ECO:0000256" key="2">
    <source>
        <dbReference type="ARBA" id="ARBA00004496"/>
    </source>
</evidence>
<keyword evidence="8" id="KW-0347">Helicase</keyword>
<dbReference type="InterPro" id="IPR047187">
    <property type="entry name" value="SF1_C_Upf1"/>
</dbReference>
<dbReference type="eggNOG" id="KOG1803">
    <property type="taxonomic scope" value="Eukaryota"/>
</dbReference>
<evidence type="ECO:0000256" key="4">
    <source>
        <dbReference type="ARBA" id="ARBA00012551"/>
    </source>
</evidence>
<evidence type="ECO:0000256" key="1">
    <source>
        <dbReference type="ARBA" id="ARBA00004123"/>
    </source>
</evidence>
<dbReference type="EMBL" id="KE651167">
    <property type="protein sequence ID" value="EEB08346.1"/>
    <property type="molecule type" value="Genomic_DNA"/>
</dbReference>
<dbReference type="InterPro" id="IPR041677">
    <property type="entry name" value="DNA2/NAM7_AAA_11"/>
</dbReference>
<dbReference type="PANTHER" id="PTHR43788">
    <property type="entry name" value="DNA2/NAM7 HELICASE FAMILY MEMBER"/>
    <property type="match status" value="1"/>
</dbReference>
<keyword evidence="15" id="KW-1185">Reference proteome</keyword>
<dbReference type="GeneID" id="7051690"/>
<dbReference type="Pfam" id="PF13086">
    <property type="entry name" value="AAA_11"/>
    <property type="match status" value="1"/>
</dbReference>
<evidence type="ECO:0000256" key="11">
    <source>
        <dbReference type="ARBA" id="ARBA00048432"/>
    </source>
</evidence>
<evidence type="ECO:0000256" key="8">
    <source>
        <dbReference type="ARBA" id="ARBA00022806"/>
    </source>
</evidence>
<evidence type="ECO:0000256" key="7">
    <source>
        <dbReference type="ARBA" id="ARBA00022801"/>
    </source>
</evidence>
<dbReference type="SMART" id="SM00487">
    <property type="entry name" value="DEXDc"/>
    <property type="match status" value="1"/>
</dbReference>
<feature type="domain" description="AAA+ ATPase" evidence="12">
    <location>
        <begin position="218"/>
        <end position="430"/>
    </location>
</feature>
<dbReference type="GO" id="GO:0003723">
    <property type="term" value="F:RNA binding"/>
    <property type="evidence" value="ECO:0007669"/>
    <property type="project" value="InterPro"/>
</dbReference>
<dbReference type="InterPro" id="IPR003593">
    <property type="entry name" value="AAA+_ATPase"/>
</dbReference>
<proteinExistence type="inferred from homology"/>
<organism evidence="14 15">
    <name type="scientific">Schizosaccharomyces japonicus (strain yFS275 / FY16936)</name>
    <name type="common">Fission yeast</name>
    <dbReference type="NCBI Taxonomy" id="402676"/>
    <lineage>
        <taxon>Eukaryota</taxon>
        <taxon>Fungi</taxon>
        <taxon>Dikarya</taxon>
        <taxon>Ascomycota</taxon>
        <taxon>Taphrinomycotina</taxon>
        <taxon>Schizosaccharomycetes</taxon>
        <taxon>Schizosaccharomycetales</taxon>
        <taxon>Schizosaccharomycetaceae</taxon>
        <taxon>Schizosaccharomyces</taxon>
    </lineage>
</organism>
<dbReference type="CDD" id="cd18044">
    <property type="entry name" value="DEXXQc_SMUBP2"/>
    <property type="match status" value="1"/>
</dbReference>
<evidence type="ECO:0000259" key="12">
    <source>
        <dbReference type="SMART" id="SM00382"/>
    </source>
</evidence>
<dbReference type="GO" id="GO:0005524">
    <property type="term" value="F:ATP binding"/>
    <property type="evidence" value="ECO:0007669"/>
    <property type="project" value="UniProtKB-KW"/>
</dbReference>
<evidence type="ECO:0000313" key="15">
    <source>
        <dbReference type="Proteomes" id="UP000001744"/>
    </source>
</evidence>
<dbReference type="GO" id="GO:0005737">
    <property type="term" value="C:cytoplasm"/>
    <property type="evidence" value="ECO:0007669"/>
    <property type="project" value="UniProtKB-SubCell"/>
</dbReference>
<dbReference type="InterPro" id="IPR027417">
    <property type="entry name" value="P-loop_NTPase"/>
</dbReference>
<dbReference type="Proteomes" id="UP000001744">
    <property type="component" value="Unassembled WGS sequence"/>
</dbReference>
<dbReference type="PANTHER" id="PTHR43788:SF8">
    <property type="entry name" value="DNA-BINDING PROTEIN SMUBP-2"/>
    <property type="match status" value="1"/>
</dbReference>
<evidence type="ECO:0000259" key="13">
    <source>
        <dbReference type="SMART" id="SM00487"/>
    </source>
</evidence>
<dbReference type="SMART" id="SM00382">
    <property type="entry name" value="AAA"/>
    <property type="match status" value="1"/>
</dbReference>
<feature type="domain" description="Helicase ATP-binding" evidence="13">
    <location>
        <begin position="200"/>
        <end position="446"/>
    </location>
</feature>
<keyword evidence="6" id="KW-0547">Nucleotide-binding</keyword>
<dbReference type="RefSeq" id="XP_002174639.1">
    <property type="nucleotide sequence ID" value="XM_002174603.2"/>
</dbReference>
<dbReference type="InterPro" id="IPR048761">
    <property type="entry name" value="SMUBP-2_HCS1_1B"/>
</dbReference>
<dbReference type="Gene3D" id="3.40.50.300">
    <property type="entry name" value="P-loop containing nucleotide triphosphate hydrolases"/>
    <property type="match status" value="2"/>
</dbReference>
<keyword evidence="9" id="KW-0067">ATP-binding</keyword>
<evidence type="ECO:0000313" key="14">
    <source>
        <dbReference type="EMBL" id="EEB08346.1"/>
    </source>
</evidence>
<protein>
    <recommendedName>
        <fullName evidence="4">DNA helicase</fullName>
        <ecNumber evidence="4">3.6.4.12</ecNumber>
    </recommendedName>
</protein>
<dbReference type="Pfam" id="PF21138">
    <property type="entry name" value="SMUBP-2_HCS1_1B"/>
    <property type="match status" value="1"/>
</dbReference>
<comment type="similarity">
    <text evidence="3">Belongs to the DNA2/NAM7 helicase family.</text>
</comment>
<dbReference type="FunFam" id="3.40.50.300:FF:000326">
    <property type="entry name" value="P-loop containing nucleoside triphosphate hydrolase"/>
    <property type="match status" value="1"/>
</dbReference>
<dbReference type="InterPro" id="IPR041679">
    <property type="entry name" value="DNA2/NAM7-like_C"/>
</dbReference>
<gene>
    <name evidence="14" type="ORF">SJAG_03495</name>
</gene>
<evidence type="ECO:0000256" key="10">
    <source>
        <dbReference type="ARBA" id="ARBA00023242"/>
    </source>
</evidence>
<dbReference type="GO" id="GO:0005694">
    <property type="term" value="C:chromosome"/>
    <property type="evidence" value="ECO:0007669"/>
    <property type="project" value="UniProtKB-ARBA"/>
</dbReference>
<dbReference type="Gene3D" id="2.40.30.270">
    <property type="match status" value="1"/>
</dbReference>
<name>B6K4D9_SCHJY</name>
<dbReference type="InterPro" id="IPR014001">
    <property type="entry name" value="Helicase_ATP-bd"/>
</dbReference>
<evidence type="ECO:0000256" key="3">
    <source>
        <dbReference type="ARBA" id="ARBA00007913"/>
    </source>
</evidence>
<dbReference type="InterPro" id="IPR050534">
    <property type="entry name" value="Coronavir_polyprotein_1ab"/>
</dbReference>
<evidence type="ECO:0000256" key="9">
    <source>
        <dbReference type="ARBA" id="ARBA00022840"/>
    </source>
</evidence>
<dbReference type="VEuPathDB" id="FungiDB:SJAG_03495"/>
<dbReference type="OrthoDB" id="6513042at2759"/>
<comment type="catalytic activity">
    <reaction evidence="11">
        <text>ATP + H2O = ADP + phosphate + H(+)</text>
        <dbReference type="Rhea" id="RHEA:13065"/>
        <dbReference type="ChEBI" id="CHEBI:15377"/>
        <dbReference type="ChEBI" id="CHEBI:15378"/>
        <dbReference type="ChEBI" id="CHEBI:30616"/>
        <dbReference type="ChEBI" id="CHEBI:43474"/>
        <dbReference type="ChEBI" id="CHEBI:456216"/>
        <dbReference type="EC" id="3.6.4.12"/>
    </reaction>
    <physiologicalReaction direction="left-to-right" evidence="11">
        <dbReference type="Rhea" id="RHEA:13066"/>
    </physiologicalReaction>
</comment>
<accession>B6K4D9</accession>
<dbReference type="OMA" id="TIIHGPP"/>
<reference evidence="14 15" key="1">
    <citation type="journal article" date="2011" name="Science">
        <title>Comparative functional genomics of the fission yeasts.</title>
        <authorList>
            <person name="Rhind N."/>
            <person name="Chen Z."/>
            <person name="Yassour M."/>
            <person name="Thompson D.A."/>
            <person name="Haas B.J."/>
            <person name="Habib N."/>
            <person name="Wapinski I."/>
            <person name="Roy S."/>
            <person name="Lin M.F."/>
            <person name="Heiman D.I."/>
            <person name="Young S.K."/>
            <person name="Furuya K."/>
            <person name="Guo Y."/>
            <person name="Pidoux A."/>
            <person name="Chen H.M."/>
            <person name="Robbertse B."/>
            <person name="Goldberg J.M."/>
            <person name="Aoki K."/>
            <person name="Bayne E.H."/>
            <person name="Berlin A.M."/>
            <person name="Desjardins C.A."/>
            <person name="Dobbs E."/>
            <person name="Dukaj L."/>
            <person name="Fan L."/>
            <person name="FitzGerald M.G."/>
            <person name="French C."/>
            <person name="Gujja S."/>
            <person name="Hansen K."/>
            <person name="Keifenheim D."/>
            <person name="Levin J.Z."/>
            <person name="Mosher R.A."/>
            <person name="Mueller C.A."/>
            <person name="Pfiffner J."/>
            <person name="Priest M."/>
            <person name="Russ C."/>
            <person name="Smialowska A."/>
            <person name="Swoboda P."/>
            <person name="Sykes S.M."/>
            <person name="Vaughn M."/>
            <person name="Vengrova S."/>
            <person name="Yoder R."/>
            <person name="Zeng Q."/>
            <person name="Allshire R."/>
            <person name="Baulcombe D."/>
            <person name="Birren B.W."/>
            <person name="Brown W."/>
            <person name="Ekwall K."/>
            <person name="Kellis M."/>
            <person name="Leatherwood J."/>
            <person name="Levin H."/>
            <person name="Margalit H."/>
            <person name="Martienssen R."/>
            <person name="Nieduszynski C.A."/>
            <person name="Spatafora J.W."/>
            <person name="Friedman N."/>
            <person name="Dalgaard J.Z."/>
            <person name="Baumann P."/>
            <person name="Niki H."/>
            <person name="Regev A."/>
            <person name="Nusbaum C."/>
        </authorList>
    </citation>
    <scope>NUCLEOTIDE SEQUENCE [LARGE SCALE GENOMIC DNA]</scope>
    <source>
        <strain evidence="15">yFS275 / FY16936</strain>
    </source>
</reference>
<dbReference type="GO" id="GO:0043139">
    <property type="term" value="F:5'-3' DNA helicase activity"/>
    <property type="evidence" value="ECO:0000318"/>
    <property type="project" value="GO_Central"/>
</dbReference>
<dbReference type="SUPFAM" id="SSF52540">
    <property type="entry name" value="P-loop containing nucleoside triphosphate hydrolases"/>
    <property type="match status" value="1"/>
</dbReference>
<dbReference type="Pfam" id="PF13087">
    <property type="entry name" value="AAA_12"/>
    <property type="match status" value="1"/>
</dbReference>
<keyword evidence="5" id="KW-0963">Cytoplasm</keyword>
<keyword evidence="7" id="KW-0378">Hydrolase</keyword>
<dbReference type="GO" id="GO:0005634">
    <property type="term" value="C:nucleus"/>
    <property type="evidence" value="ECO:0007669"/>
    <property type="project" value="UniProtKB-SubCell"/>
</dbReference>
<comment type="subcellular location">
    <subcellularLocation>
        <location evidence="2">Cytoplasm</location>
    </subcellularLocation>
    <subcellularLocation>
        <location evidence="1">Nucleus</location>
    </subcellularLocation>
</comment>
<dbReference type="JaponicusDB" id="SJAG_03495"/>